<evidence type="ECO:0000256" key="8">
    <source>
        <dbReference type="ARBA" id="ARBA00023326"/>
    </source>
</evidence>
<keyword evidence="8" id="KW-0624">Polysaccharide degradation</keyword>
<dbReference type="AlphaFoldDB" id="A0A9P4V062"/>
<evidence type="ECO:0000256" key="5">
    <source>
        <dbReference type="ARBA" id="ARBA00022729"/>
    </source>
</evidence>
<proteinExistence type="predicted"/>
<protein>
    <recommendedName>
        <fullName evidence="2">feruloyl esterase</fullName>
        <ecNumber evidence="2">3.1.1.73</ecNumber>
    </recommendedName>
</protein>
<evidence type="ECO:0000256" key="9">
    <source>
        <dbReference type="ARBA" id="ARBA00034075"/>
    </source>
</evidence>
<evidence type="ECO:0000256" key="1">
    <source>
        <dbReference type="ARBA" id="ARBA00004613"/>
    </source>
</evidence>
<keyword evidence="7" id="KW-0119">Carbohydrate metabolism</keyword>
<comment type="subcellular location">
    <subcellularLocation>
        <location evidence="1">Secreted</location>
    </subcellularLocation>
</comment>
<organism evidence="10 11">
    <name type="scientific">Polyplosphaeria fusca</name>
    <dbReference type="NCBI Taxonomy" id="682080"/>
    <lineage>
        <taxon>Eukaryota</taxon>
        <taxon>Fungi</taxon>
        <taxon>Dikarya</taxon>
        <taxon>Ascomycota</taxon>
        <taxon>Pezizomycotina</taxon>
        <taxon>Dothideomycetes</taxon>
        <taxon>Pleosporomycetidae</taxon>
        <taxon>Pleosporales</taxon>
        <taxon>Tetraplosphaeriaceae</taxon>
        <taxon>Polyplosphaeria</taxon>
    </lineage>
</organism>
<dbReference type="OrthoDB" id="424610at2759"/>
<dbReference type="EC" id="3.1.1.73" evidence="2"/>
<sequence>MPELINDTASIIYVAPNGRNQGWANADGQDMTFIQQVVKVTSNELCIDETLRFNIGFSYGDAMLYSIACTLAKDFRALAALSGGQLSQCMGGNDSIAYYHQHGINDQVLPIAGARQMRDRFVKTWCKG</sequence>
<dbReference type="InterPro" id="IPR043595">
    <property type="entry name" value="FaeB/C/D"/>
</dbReference>
<evidence type="ECO:0000256" key="2">
    <source>
        <dbReference type="ARBA" id="ARBA00013091"/>
    </source>
</evidence>
<evidence type="ECO:0000256" key="3">
    <source>
        <dbReference type="ARBA" id="ARBA00022525"/>
    </source>
</evidence>
<keyword evidence="5" id="KW-0732">Signal</keyword>
<keyword evidence="4" id="KW-0858">Xylan degradation</keyword>
<dbReference type="PANTHER" id="PTHR38050">
    <property type="match status" value="1"/>
</dbReference>
<dbReference type="EMBL" id="ML996190">
    <property type="protein sequence ID" value="KAF2731713.1"/>
    <property type="molecule type" value="Genomic_DNA"/>
</dbReference>
<accession>A0A9P4V062</accession>
<name>A0A9P4V062_9PLEO</name>
<keyword evidence="11" id="KW-1185">Reference proteome</keyword>
<evidence type="ECO:0000256" key="4">
    <source>
        <dbReference type="ARBA" id="ARBA00022651"/>
    </source>
</evidence>
<comment type="catalytic activity">
    <reaction evidence="9">
        <text>feruloyl-polysaccharide + H2O = ferulate + polysaccharide.</text>
        <dbReference type="EC" id="3.1.1.73"/>
    </reaction>
</comment>
<dbReference type="Gene3D" id="3.40.50.1820">
    <property type="entry name" value="alpha/beta hydrolase"/>
    <property type="match status" value="1"/>
</dbReference>
<reference evidence="10" key="1">
    <citation type="journal article" date="2020" name="Stud. Mycol.">
        <title>101 Dothideomycetes genomes: a test case for predicting lifestyles and emergence of pathogens.</title>
        <authorList>
            <person name="Haridas S."/>
            <person name="Albert R."/>
            <person name="Binder M."/>
            <person name="Bloem J."/>
            <person name="Labutti K."/>
            <person name="Salamov A."/>
            <person name="Andreopoulos B."/>
            <person name="Baker S."/>
            <person name="Barry K."/>
            <person name="Bills G."/>
            <person name="Bluhm B."/>
            <person name="Cannon C."/>
            <person name="Castanera R."/>
            <person name="Culley D."/>
            <person name="Daum C."/>
            <person name="Ezra D."/>
            <person name="Gonzalez J."/>
            <person name="Henrissat B."/>
            <person name="Kuo A."/>
            <person name="Liang C."/>
            <person name="Lipzen A."/>
            <person name="Lutzoni F."/>
            <person name="Magnuson J."/>
            <person name="Mondo S."/>
            <person name="Nolan M."/>
            <person name="Ohm R."/>
            <person name="Pangilinan J."/>
            <person name="Park H.-J."/>
            <person name="Ramirez L."/>
            <person name="Alfaro M."/>
            <person name="Sun H."/>
            <person name="Tritt A."/>
            <person name="Yoshinaga Y."/>
            <person name="Zwiers L.-H."/>
            <person name="Turgeon B."/>
            <person name="Goodwin S."/>
            <person name="Spatafora J."/>
            <person name="Crous P."/>
            <person name="Grigoriev I."/>
        </authorList>
    </citation>
    <scope>NUCLEOTIDE SEQUENCE</scope>
    <source>
        <strain evidence="10">CBS 125425</strain>
    </source>
</reference>
<comment type="caution">
    <text evidence="10">The sequence shown here is derived from an EMBL/GenBank/DDBJ whole genome shotgun (WGS) entry which is preliminary data.</text>
</comment>
<evidence type="ECO:0000313" key="10">
    <source>
        <dbReference type="EMBL" id="KAF2731713.1"/>
    </source>
</evidence>
<dbReference type="Proteomes" id="UP000799444">
    <property type="component" value="Unassembled WGS sequence"/>
</dbReference>
<gene>
    <name evidence="10" type="ORF">EJ04DRAFT_610126</name>
</gene>
<evidence type="ECO:0000256" key="6">
    <source>
        <dbReference type="ARBA" id="ARBA00022801"/>
    </source>
</evidence>
<dbReference type="PANTHER" id="PTHR38050:SF3">
    <property type="entry name" value="FERULOYL ESTERASE D"/>
    <property type="match status" value="1"/>
</dbReference>
<dbReference type="GO" id="GO:0005576">
    <property type="term" value="C:extracellular region"/>
    <property type="evidence" value="ECO:0007669"/>
    <property type="project" value="UniProtKB-SubCell"/>
</dbReference>
<keyword evidence="6" id="KW-0378">Hydrolase</keyword>
<keyword evidence="3" id="KW-0964">Secreted</keyword>
<dbReference type="InterPro" id="IPR029058">
    <property type="entry name" value="AB_hydrolase_fold"/>
</dbReference>
<dbReference type="GO" id="GO:0030600">
    <property type="term" value="F:feruloyl esterase activity"/>
    <property type="evidence" value="ECO:0007669"/>
    <property type="project" value="UniProtKB-EC"/>
</dbReference>
<dbReference type="SUPFAM" id="SSF53474">
    <property type="entry name" value="alpha/beta-Hydrolases"/>
    <property type="match status" value="1"/>
</dbReference>
<dbReference type="GO" id="GO:0045493">
    <property type="term" value="P:xylan catabolic process"/>
    <property type="evidence" value="ECO:0007669"/>
    <property type="project" value="UniProtKB-KW"/>
</dbReference>
<evidence type="ECO:0000313" key="11">
    <source>
        <dbReference type="Proteomes" id="UP000799444"/>
    </source>
</evidence>
<evidence type="ECO:0000256" key="7">
    <source>
        <dbReference type="ARBA" id="ARBA00023277"/>
    </source>
</evidence>